<name>A0A6C2U6F7_PONDE</name>
<keyword evidence="3" id="KW-1185">Reference proteome</keyword>
<dbReference type="PANTHER" id="PTHR30432">
    <property type="entry name" value="TRANSCRIPTIONAL REGULATOR MODE"/>
    <property type="match status" value="1"/>
</dbReference>
<dbReference type="RefSeq" id="WP_168442433.1">
    <property type="nucleotide sequence ID" value="NZ_CAAHFG010000002.1"/>
</dbReference>
<dbReference type="InterPro" id="IPR051815">
    <property type="entry name" value="Molybdate_resp_trans_reg"/>
</dbReference>
<dbReference type="InterPro" id="IPR036388">
    <property type="entry name" value="WH-like_DNA-bd_sf"/>
</dbReference>
<dbReference type="InterPro" id="IPR036390">
    <property type="entry name" value="WH_DNA-bd_sf"/>
</dbReference>
<feature type="domain" description="HTH lysR-type" evidence="1">
    <location>
        <begin position="26"/>
        <end position="85"/>
    </location>
</feature>
<dbReference type="GO" id="GO:0003700">
    <property type="term" value="F:DNA-binding transcription factor activity"/>
    <property type="evidence" value="ECO:0007669"/>
    <property type="project" value="InterPro"/>
</dbReference>
<dbReference type="InterPro" id="IPR000847">
    <property type="entry name" value="LysR_HTH_N"/>
</dbReference>
<evidence type="ECO:0000313" key="3">
    <source>
        <dbReference type="Proteomes" id="UP000366872"/>
    </source>
</evidence>
<accession>A0A6C2U6F7</accession>
<organism evidence="2 3">
    <name type="scientific">Pontiella desulfatans</name>
    <dbReference type="NCBI Taxonomy" id="2750659"/>
    <lineage>
        <taxon>Bacteria</taxon>
        <taxon>Pseudomonadati</taxon>
        <taxon>Kiritimatiellota</taxon>
        <taxon>Kiritimatiellia</taxon>
        <taxon>Kiritimatiellales</taxon>
        <taxon>Pontiellaceae</taxon>
        <taxon>Pontiella</taxon>
    </lineage>
</organism>
<protein>
    <submittedName>
        <fullName evidence="2">Molybdenum-pterin-binding protein MopB</fullName>
    </submittedName>
</protein>
<dbReference type="SUPFAM" id="SSF46785">
    <property type="entry name" value="Winged helix' DNA-binding domain"/>
    <property type="match status" value="1"/>
</dbReference>
<dbReference type="Pfam" id="PF00126">
    <property type="entry name" value="HTH_1"/>
    <property type="match status" value="1"/>
</dbReference>
<evidence type="ECO:0000259" key="1">
    <source>
        <dbReference type="Pfam" id="PF00126"/>
    </source>
</evidence>
<dbReference type="Gene3D" id="1.10.10.10">
    <property type="entry name" value="Winged helix-like DNA-binding domain superfamily/Winged helix DNA-binding domain"/>
    <property type="match status" value="1"/>
</dbReference>
<evidence type="ECO:0000313" key="2">
    <source>
        <dbReference type="EMBL" id="VGO15483.1"/>
    </source>
</evidence>
<dbReference type="EMBL" id="CAAHFG010000002">
    <property type="protein sequence ID" value="VGO15483.1"/>
    <property type="molecule type" value="Genomic_DNA"/>
</dbReference>
<gene>
    <name evidence="2" type="primary">mopB</name>
    <name evidence="2" type="ORF">PDESU_04066</name>
</gene>
<dbReference type="PANTHER" id="PTHR30432:SF1">
    <property type="entry name" value="DNA-BINDING TRANSCRIPTIONAL DUAL REGULATOR MODE"/>
    <property type="match status" value="1"/>
</dbReference>
<dbReference type="Proteomes" id="UP000366872">
    <property type="component" value="Unassembled WGS sequence"/>
</dbReference>
<reference evidence="2 3" key="1">
    <citation type="submission" date="2019-04" db="EMBL/GenBank/DDBJ databases">
        <authorList>
            <person name="Van Vliet M D."/>
        </authorList>
    </citation>
    <scope>NUCLEOTIDE SEQUENCE [LARGE SCALE GENOMIC DNA]</scope>
    <source>
        <strain evidence="2 3">F1</strain>
    </source>
</reference>
<dbReference type="AlphaFoldDB" id="A0A6C2U6F7"/>
<sequence>MELVPNMKLWLSTEDGENVIGGGRCRLLEAIDELGSLSAAAEQLGMSYRKAWGDLKKAESNLGHTLIVKSRGGSRGGKTVLTPEGARLLKLFNRFKADVKLYAEASFERLVNEAANPTA</sequence>
<proteinExistence type="predicted"/>